<keyword evidence="4" id="KW-1185">Reference proteome</keyword>
<organism evidence="3 4">
    <name type="scientific">Actinomadura logoneensis</name>
    <dbReference type="NCBI Taxonomy" id="2293572"/>
    <lineage>
        <taxon>Bacteria</taxon>
        <taxon>Bacillati</taxon>
        <taxon>Actinomycetota</taxon>
        <taxon>Actinomycetes</taxon>
        <taxon>Streptosporangiales</taxon>
        <taxon>Thermomonosporaceae</taxon>
        <taxon>Actinomadura</taxon>
    </lineage>
</organism>
<dbReference type="AlphaFoldDB" id="A0A372JI36"/>
<dbReference type="OrthoDB" id="9787292at2"/>
<dbReference type="SUPFAM" id="SSF51735">
    <property type="entry name" value="NAD(P)-binding Rossmann-fold domains"/>
    <property type="match status" value="1"/>
</dbReference>
<name>A0A372JI36_9ACTN</name>
<dbReference type="PANTHER" id="PTHR48079">
    <property type="entry name" value="PROTEIN YEEZ"/>
    <property type="match status" value="1"/>
</dbReference>
<dbReference type="InterPro" id="IPR001509">
    <property type="entry name" value="Epimerase_deHydtase"/>
</dbReference>
<dbReference type="PANTHER" id="PTHR48079:SF6">
    <property type="entry name" value="NAD(P)-BINDING DOMAIN-CONTAINING PROTEIN-RELATED"/>
    <property type="match status" value="1"/>
</dbReference>
<dbReference type="GO" id="GO:0005737">
    <property type="term" value="C:cytoplasm"/>
    <property type="evidence" value="ECO:0007669"/>
    <property type="project" value="TreeGrafter"/>
</dbReference>
<protein>
    <submittedName>
        <fullName evidence="3">NAD(P)-dependent oxidoreductase</fullName>
    </submittedName>
</protein>
<sequence>MRVFVAGGSGVLGQVLVPLLVERGHEVTATTTGAAKLDLLRGLGAEAVVMDGLDASSVRAAVAAARPDVVVHQMTALGVTHAGTNMRAARYFRNTKRLRTEGTDHLLAAADAAGVSHVVAQSNAGGNGPAEGGWRTPEREPLDLESSTAPREAAESIRHTEAAVLAAGGAALRYGWFYGPGASEDQARLLRERKFPMIGGGTGVWSWIHLEDAARATLLAVESRARGVYNIVDDEPAPVGEWLPYLAECVGAKPPMRIPAWLARMLAGDVAVSMMTRGQGSNNAKAKAELGWELVHPSWRQGFKDALA</sequence>
<reference evidence="3 4" key="1">
    <citation type="submission" date="2018-08" db="EMBL/GenBank/DDBJ databases">
        <title>Actinomadura jelena sp. nov., a novel Actinomycete isolated from soil in Chad.</title>
        <authorList>
            <person name="Shi L."/>
        </authorList>
    </citation>
    <scope>NUCLEOTIDE SEQUENCE [LARGE SCALE GENOMIC DNA]</scope>
    <source>
        <strain evidence="3 4">NEAU-G17</strain>
    </source>
</reference>
<accession>A0A372JI36</accession>
<evidence type="ECO:0000313" key="3">
    <source>
        <dbReference type="EMBL" id="RFU39569.1"/>
    </source>
</evidence>
<feature type="domain" description="NAD-dependent epimerase/dehydratase" evidence="2">
    <location>
        <begin position="3"/>
        <end position="231"/>
    </location>
</feature>
<dbReference type="GO" id="GO:0004029">
    <property type="term" value="F:aldehyde dehydrogenase (NAD+) activity"/>
    <property type="evidence" value="ECO:0007669"/>
    <property type="project" value="TreeGrafter"/>
</dbReference>
<evidence type="ECO:0000313" key="4">
    <source>
        <dbReference type="Proteomes" id="UP000261811"/>
    </source>
</evidence>
<dbReference type="Pfam" id="PF01370">
    <property type="entry name" value="Epimerase"/>
    <property type="match status" value="1"/>
</dbReference>
<comment type="caution">
    <text evidence="3">The sequence shown here is derived from an EMBL/GenBank/DDBJ whole genome shotgun (WGS) entry which is preliminary data.</text>
</comment>
<dbReference type="InterPro" id="IPR036291">
    <property type="entry name" value="NAD(P)-bd_dom_sf"/>
</dbReference>
<proteinExistence type="predicted"/>
<evidence type="ECO:0000256" key="1">
    <source>
        <dbReference type="SAM" id="MobiDB-lite"/>
    </source>
</evidence>
<feature type="region of interest" description="Disordered" evidence="1">
    <location>
        <begin position="121"/>
        <end position="146"/>
    </location>
</feature>
<dbReference type="RefSeq" id="WP_117359302.1">
    <property type="nucleotide sequence ID" value="NZ_QURH01000334.1"/>
</dbReference>
<dbReference type="Proteomes" id="UP000261811">
    <property type="component" value="Unassembled WGS sequence"/>
</dbReference>
<dbReference type="InterPro" id="IPR051783">
    <property type="entry name" value="NAD(P)-dependent_oxidoreduct"/>
</dbReference>
<dbReference type="Gene3D" id="3.40.50.720">
    <property type="entry name" value="NAD(P)-binding Rossmann-like Domain"/>
    <property type="match status" value="1"/>
</dbReference>
<dbReference type="EMBL" id="QURH01000334">
    <property type="protein sequence ID" value="RFU39569.1"/>
    <property type="molecule type" value="Genomic_DNA"/>
</dbReference>
<gene>
    <name evidence="3" type="ORF">DZF91_21780</name>
</gene>
<evidence type="ECO:0000259" key="2">
    <source>
        <dbReference type="Pfam" id="PF01370"/>
    </source>
</evidence>